<dbReference type="PANTHER" id="PTHR43268:SF3">
    <property type="entry name" value="RHODANESE-LIKE DOMAIN-CONTAINING PROTEIN 7-RELATED"/>
    <property type="match status" value="1"/>
</dbReference>
<dbReference type="GO" id="GO:0016740">
    <property type="term" value="F:transferase activity"/>
    <property type="evidence" value="ECO:0007669"/>
    <property type="project" value="UniProtKB-KW"/>
</dbReference>
<dbReference type="HAMAP" id="MF_00469">
    <property type="entry name" value="TrhO"/>
    <property type="match status" value="1"/>
</dbReference>
<dbReference type="InterPro" id="IPR020936">
    <property type="entry name" value="TrhO"/>
</dbReference>
<sequence>MNEFLVAALYMFTPLDDFEAMRSPLKAYCEERDVRGSLLLAGEGINGTICGPEAGVREVLAHLRSDPRLAGLNHKEAWTHRHVFKRMKVRLKQEIVRLAVDGIDPNEIVGEYVKPEDWNALISDPDVVVIDTRNDYEFAFGTFERALNPKTQSFREFPAWVDGEDELQKKPKVAMFCTGGIRCEKATAWMLKNGFEEVYHLEGGILNYLEKVPEADSLWKGECFVFDDRVSVDHHLQPRWGEWIPEEARHIINEDTDYEKSARAEADDEEGEQQIVRAVS</sequence>
<reference evidence="5" key="1">
    <citation type="submission" date="2015-07" db="EMBL/GenBank/DDBJ databases">
        <authorList>
            <person name="Rodrigo-Torres Lidia"/>
            <person name="Arahal R.David."/>
        </authorList>
    </citation>
    <scope>NUCLEOTIDE SEQUENCE [LARGE SCALE GENOMIC DNA]</scope>
    <source>
        <strain evidence="5">CECT 4801</strain>
    </source>
</reference>
<dbReference type="RefSeq" id="WP_055655354.1">
    <property type="nucleotide sequence ID" value="NZ_CXST01000001.1"/>
</dbReference>
<dbReference type="Proteomes" id="UP000048926">
    <property type="component" value="Unassembled WGS sequence"/>
</dbReference>
<dbReference type="SMART" id="SM00450">
    <property type="entry name" value="RHOD"/>
    <property type="match status" value="1"/>
</dbReference>
<name>A0A0M6XZG5_9HYPH</name>
<dbReference type="CDD" id="cd01518">
    <property type="entry name" value="RHOD_YceA"/>
    <property type="match status" value="1"/>
</dbReference>
<evidence type="ECO:0000256" key="1">
    <source>
        <dbReference type="HAMAP-Rule" id="MF_00469"/>
    </source>
</evidence>
<dbReference type="PROSITE" id="PS50206">
    <property type="entry name" value="RHODANESE_3"/>
    <property type="match status" value="1"/>
</dbReference>
<comment type="catalytic activity">
    <reaction evidence="1">
        <text>uridine(34) in tRNA + AH2 + O2 = 5-hydroxyuridine(34) in tRNA + A + H2O</text>
        <dbReference type="Rhea" id="RHEA:64224"/>
        <dbReference type="Rhea" id="RHEA-COMP:11727"/>
        <dbReference type="Rhea" id="RHEA-COMP:13381"/>
        <dbReference type="ChEBI" id="CHEBI:13193"/>
        <dbReference type="ChEBI" id="CHEBI:15377"/>
        <dbReference type="ChEBI" id="CHEBI:15379"/>
        <dbReference type="ChEBI" id="CHEBI:17499"/>
        <dbReference type="ChEBI" id="CHEBI:65315"/>
        <dbReference type="ChEBI" id="CHEBI:136877"/>
    </reaction>
</comment>
<keyword evidence="1" id="KW-0819">tRNA processing</keyword>
<dbReference type="PANTHER" id="PTHR43268">
    <property type="entry name" value="THIOSULFATE SULFURTRANSFERASE/RHODANESE-LIKE DOMAIN-CONTAINING PROTEIN 2"/>
    <property type="match status" value="1"/>
</dbReference>
<comment type="function">
    <text evidence="1">Catalyzes oxygen-dependent 5-hydroxyuridine (ho5U) modification at position 34 in tRNAs.</text>
</comment>
<keyword evidence="1" id="KW-0560">Oxidoreductase</keyword>
<dbReference type="AlphaFoldDB" id="A0A0M6XZG5"/>
<organism evidence="4 5">
    <name type="scientific">Roseibium aggregatum</name>
    <dbReference type="NCBI Taxonomy" id="187304"/>
    <lineage>
        <taxon>Bacteria</taxon>
        <taxon>Pseudomonadati</taxon>
        <taxon>Pseudomonadota</taxon>
        <taxon>Alphaproteobacteria</taxon>
        <taxon>Hyphomicrobiales</taxon>
        <taxon>Stappiaceae</taxon>
        <taxon>Roseibium</taxon>
    </lineage>
</organism>
<gene>
    <name evidence="1" type="primary">trhO</name>
    <name evidence="4" type="ORF">LAL4801_01691</name>
</gene>
<dbReference type="InterPro" id="IPR040503">
    <property type="entry name" value="TRHO_N"/>
</dbReference>
<dbReference type="STRING" id="187304.B0E33_21760"/>
<accession>A0A0M6XZG5</accession>
<dbReference type="Gene3D" id="3.30.70.100">
    <property type="match status" value="1"/>
</dbReference>
<dbReference type="GO" id="GO:0016705">
    <property type="term" value="F:oxidoreductase activity, acting on paired donors, with incorporation or reduction of molecular oxygen"/>
    <property type="evidence" value="ECO:0007669"/>
    <property type="project" value="UniProtKB-UniRule"/>
</dbReference>
<feature type="region of interest" description="Disordered" evidence="2">
    <location>
        <begin position="257"/>
        <end position="280"/>
    </location>
</feature>
<keyword evidence="5" id="KW-1185">Reference proteome</keyword>
<dbReference type="Pfam" id="PF00581">
    <property type="entry name" value="Rhodanese"/>
    <property type="match status" value="1"/>
</dbReference>
<evidence type="ECO:0000259" key="3">
    <source>
        <dbReference type="PROSITE" id="PS50206"/>
    </source>
</evidence>
<evidence type="ECO:0000256" key="2">
    <source>
        <dbReference type="SAM" id="MobiDB-lite"/>
    </source>
</evidence>
<dbReference type="SUPFAM" id="SSF52821">
    <property type="entry name" value="Rhodanese/Cell cycle control phosphatase"/>
    <property type="match status" value="1"/>
</dbReference>
<dbReference type="GO" id="GO:0006400">
    <property type="term" value="P:tRNA modification"/>
    <property type="evidence" value="ECO:0007669"/>
    <property type="project" value="UniProtKB-UniRule"/>
</dbReference>
<dbReference type="InterPro" id="IPR001763">
    <property type="entry name" value="Rhodanese-like_dom"/>
</dbReference>
<comment type="similarity">
    <text evidence="1">Belongs to the TrhO family.</text>
</comment>
<evidence type="ECO:0000313" key="5">
    <source>
        <dbReference type="Proteomes" id="UP000048926"/>
    </source>
</evidence>
<protein>
    <recommendedName>
        <fullName evidence="1">tRNA uridine(34) hydroxylase</fullName>
        <ecNumber evidence="1">1.14.-.-</ecNumber>
    </recommendedName>
    <alternativeName>
        <fullName evidence="1">tRNA hydroxylation protein O</fullName>
    </alternativeName>
</protein>
<feature type="domain" description="Rhodanese" evidence="3">
    <location>
        <begin position="123"/>
        <end position="217"/>
    </location>
</feature>
<dbReference type="EC" id="1.14.-.-" evidence="1"/>
<dbReference type="OrthoDB" id="9778326at2"/>
<dbReference type="Gene3D" id="3.40.250.10">
    <property type="entry name" value="Rhodanese-like domain"/>
    <property type="match status" value="1"/>
</dbReference>
<dbReference type="Pfam" id="PF17773">
    <property type="entry name" value="UPF0176_N"/>
    <property type="match status" value="1"/>
</dbReference>
<proteinExistence type="inferred from homology"/>
<dbReference type="NCBIfam" id="NF001136">
    <property type="entry name" value="PRK00142.1-4"/>
    <property type="match status" value="1"/>
</dbReference>
<keyword evidence="4" id="KW-0808">Transferase</keyword>
<dbReference type="EMBL" id="CXST01000001">
    <property type="protein sequence ID" value="CTQ43255.1"/>
    <property type="molecule type" value="Genomic_DNA"/>
</dbReference>
<evidence type="ECO:0000313" key="4">
    <source>
        <dbReference type="EMBL" id="CTQ43255.1"/>
    </source>
</evidence>
<dbReference type="InterPro" id="IPR036873">
    <property type="entry name" value="Rhodanese-like_dom_sf"/>
</dbReference>